<keyword evidence="2" id="KW-1185">Reference proteome</keyword>
<sequence>MGLTMKIQDWKGLVHDKFLLSSSSSQGHTHQSARVSLRPSLELDSVNYFSKSSLALSCYKNHFFPQCFAFLHQALSIEQEPHHKTTRSLVSKTPIHQSKSPLLFGEGMWLWLAASSLQSQCSRCETLFSGKEP</sequence>
<dbReference type="Proteomes" id="UP000029121">
    <property type="component" value="Unassembled WGS sequence"/>
</dbReference>
<dbReference type="AlphaFoldDB" id="R0GSN4"/>
<reference evidence="2" key="1">
    <citation type="journal article" date="2013" name="Nat. Genet.">
        <title>The Capsella rubella genome and the genomic consequences of rapid mating system evolution.</title>
        <authorList>
            <person name="Slotte T."/>
            <person name="Hazzouri K.M."/>
            <person name="Agren J.A."/>
            <person name="Koenig D."/>
            <person name="Maumus F."/>
            <person name="Guo Y.L."/>
            <person name="Steige K."/>
            <person name="Platts A.E."/>
            <person name="Escobar J.S."/>
            <person name="Newman L.K."/>
            <person name="Wang W."/>
            <person name="Mandakova T."/>
            <person name="Vello E."/>
            <person name="Smith L.M."/>
            <person name="Henz S.R."/>
            <person name="Steffen J."/>
            <person name="Takuno S."/>
            <person name="Brandvain Y."/>
            <person name="Coop G."/>
            <person name="Andolfatto P."/>
            <person name="Hu T.T."/>
            <person name="Blanchette M."/>
            <person name="Clark R.M."/>
            <person name="Quesneville H."/>
            <person name="Nordborg M."/>
            <person name="Gaut B.S."/>
            <person name="Lysak M.A."/>
            <person name="Jenkins J."/>
            <person name="Grimwood J."/>
            <person name="Chapman J."/>
            <person name="Prochnik S."/>
            <person name="Shu S."/>
            <person name="Rokhsar D."/>
            <person name="Schmutz J."/>
            <person name="Weigel D."/>
            <person name="Wright S.I."/>
        </authorList>
    </citation>
    <scope>NUCLEOTIDE SEQUENCE [LARGE SCALE GENOMIC DNA]</scope>
    <source>
        <strain evidence="2">cv. Monte Gargano</strain>
    </source>
</reference>
<organism evidence="1 2">
    <name type="scientific">Capsella rubella</name>
    <dbReference type="NCBI Taxonomy" id="81985"/>
    <lineage>
        <taxon>Eukaryota</taxon>
        <taxon>Viridiplantae</taxon>
        <taxon>Streptophyta</taxon>
        <taxon>Embryophyta</taxon>
        <taxon>Tracheophyta</taxon>
        <taxon>Spermatophyta</taxon>
        <taxon>Magnoliopsida</taxon>
        <taxon>eudicotyledons</taxon>
        <taxon>Gunneridae</taxon>
        <taxon>Pentapetalae</taxon>
        <taxon>rosids</taxon>
        <taxon>malvids</taxon>
        <taxon>Brassicales</taxon>
        <taxon>Brassicaceae</taxon>
        <taxon>Camelineae</taxon>
        <taxon>Capsella</taxon>
    </lineage>
</organism>
<evidence type="ECO:0000313" key="2">
    <source>
        <dbReference type="Proteomes" id="UP000029121"/>
    </source>
</evidence>
<evidence type="ECO:0000313" key="1">
    <source>
        <dbReference type="EMBL" id="EOA14203.1"/>
    </source>
</evidence>
<name>R0GSN4_9BRAS</name>
<proteinExistence type="predicted"/>
<protein>
    <submittedName>
        <fullName evidence="1">Uncharacterized protein</fullName>
    </submittedName>
</protein>
<gene>
    <name evidence="1" type="ORF">CARUB_v10027355mg</name>
</gene>
<accession>R0GSN4</accession>
<dbReference type="EMBL" id="KB870812">
    <property type="protein sequence ID" value="EOA14203.1"/>
    <property type="molecule type" value="Genomic_DNA"/>
</dbReference>